<proteinExistence type="predicted"/>
<dbReference type="Gramene" id="MELO3C031921.2.1">
    <property type="protein sequence ID" value="MELO3C031921.2.1"/>
    <property type="gene ID" value="MELO3C031921.2"/>
</dbReference>
<dbReference type="EnsemblPlants" id="MELO3C031921.2.1">
    <property type="protein sequence ID" value="MELO3C031921.2.1"/>
    <property type="gene ID" value="MELO3C031921.2"/>
</dbReference>
<protein>
    <submittedName>
        <fullName evidence="2">Uncharacterized protein</fullName>
    </submittedName>
</protein>
<evidence type="ECO:0000256" key="1">
    <source>
        <dbReference type="SAM" id="Coils"/>
    </source>
</evidence>
<dbReference type="AlphaFoldDB" id="A0A9I9ED73"/>
<evidence type="ECO:0000313" key="2">
    <source>
        <dbReference type="EnsemblPlants" id="MELO3C031921.2.1"/>
    </source>
</evidence>
<name>A0A9I9ED73_CUCME</name>
<keyword evidence="1" id="KW-0175">Coiled coil</keyword>
<accession>A0A9I9ED73</accession>
<reference evidence="2" key="1">
    <citation type="submission" date="2023-03" db="UniProtKB">
        <authorList>
            <consortium name="EnsemblPlants"/>
        </authorList>
    </citation>
    <scope>IDENTIFICATION</scope>
</reference>
<organism evidence="2">
    <name type="scientific">Cucumis melo</name>
    <name type="common">Muskmelon</name>
    <dbReference type="NCBI Taxonomy" id="3656"/>
    <lineage>
        <taxon>Eukaryota</taxon>
        <taxon>Viridiplantae</taxon>
        <taxon>Streptophyta</taxon>
        <taxon>Embryophyta</taxon>
        <taxon>Tracheophyta</taxon>
        <taxon>Spermatophyta</taxon>
        <taxon>Magnoliopsida</taxon>
        <taxon>eudicotyledons</taxon>
        <taxon>Gunneridae</taxon>
        <taxon>Pentapetalae</taxon>
        <taxon>rosids</taxon>
        <taxon>fabids</taxon>
        <taxon>Cucurbitales</taxon>
        <taxon>Cucurbitaceae</taxon>
        <taxon>Benincaseae</taxon>
        <taxon>Cucumis</taxon>
    </lineage>
</organism>
<feature type="coiled-coil region" evidence="1">
    <location>
        <begin position="54"/>
        <end position="81"/>
    </location>
</feature>
<sequence>MQEEIRKSSEDGYEPTPKAIIYEQILGKCSGHTKGIRWKATLNVATCTSTRVFEKDIGDKYEKLQTEVINLKEENVMLKSTILGF</sequence>